<dbReference type="InterPro" id="IPR013149">
    <property type="entry name" value="ADH-like_C"/>
</dbReference>
<proteinExistence type="predicted"/>
<dbReference type="SUPFAM" id="SSF51735">
    <property type="entry name" value="NAD(P)-binding Rossmann-fold domains"/>
    <property type="match status" value="1"/>
</dbReference>
<dbReference type="InterPro" id="IPR013154">
    <property type="entry name" value="ADH-like_N"/>
</dbReference>
<sequence length="324" mass="33315">MSLTSEAIVLSQPGGPGQLVLETVHVPDPGPGQIRLRQSVAGVNFHDIYVRSGAYQTLRLPGIPGLEAVGVIEALGEGVSGFSIGQRVAYIDRFYGAYARARVVDAALAVAVPDGVEDAVAAAWFLKGLTAQVLVDAVHKVGAGDRVLVQAAGGGVGQVLSRMARLRGATVIGTAGSAEKIALAQAAGCHHVIPYREADVAAEVARLTDRAGVHVAYDAVGKDTFDGSLAALSSRGHLVNYGQASGPIPPLDIARLGAKSATLSRPFLFAYISTRPELEAQASAFFAAAPELPLGIGGRFPLAQAGAAQAALENRQPGPFVLDC</sequence>
<reference evidence="4 5" key="1">
    <citation type="submission" date="2023-06" db="EMBL/GenBank/DDBJ databases">
        <title>Draft genome sequence of Novosphingobium sp. strain IK01.</title>
        <authorList>
            <person name="Hatamoto M."/>
            <person name="Ikarashi T."/>
            <person name="Yamaguchi T."/>
        </authorList>
    </citation>
    <scope>NUCLEOTIDE SEQUENCE [LARGE SCALE GENOMIC DNA]</scope>
    <source>
        <strain evidence="4 5">IK01</strain>
    </source>
</reference>
<dbReference type="PANTHER" id="PTHR48106:SF13">
    <property type="entry name" value="QUINONE OXIDOREDUCTASE-RELATED"/>
    <property type="match status" value="1"/>
</dbReference>
<evidence type="ECO:0000313" key="5">
    <source>
        <dbReference type="Proteomes" id="UP001187221"/>
    </source>
</evidence>
<dbReference type="Gene3D" id="3.40.50.720">
    <property type="entry name" value="NAD(P)-binding Rossmann-like Domain"/>
    <property type="match status" value="1"/>
</dbReference>
<dbReference type="InterPro" id="IPR020843">
    <property type="entry name" value="ER"/>
</dbReference>
<dbReference type="RefSeq" id="WP_317975169.1">
    <property type="nucleotide sequence ID" value="NZ_BTFW01000001.1"/>
</dbReference>
<dbReference type="Pfam" id="PF00107">
    <property type="entry name" value="ADH_zinc_N"/>
    <property type="match status" value="1"/>
</dbReference>
<dbReference type="Pfam" id="PF08240">
    <property type="entry name" value="ADH_N"/>
    <property type="match status" value="1"/>
</dbReference>
<dbReference type="InterPro" id="IPR011032">
    <property type="entry name" value="GroES-like_sf"/>
</dbReference>
<evidence type="ECO:0000259" key="3">
    <source>
        <dbReference type="SMART" id="SM00829"/>
    </source>
</evidence>
<evidence type="ECO:0000313" key="4">
    <source>
        <dbReference type="EMBL" id="GMM61489.1"/>
    </source>
</evidence>
<dbReference type="InterPro" id="IPR047618">
    <property type="entry name" value="QOR-like"/>
</dbReference>
<accession>A0ABQ6PA62</accession>
<dbReference type="InterPro" id="IPR036291">
    <property type="entry name" value="NAD(P)-bd_dom_sf"/>
</dbReference>
<comment type="caution">
    <text evidence="4">The sequence shown here is derived from an EMBL/GenBank/DDBJ whole genome shotgun (WGS) entry which is preliminary data.</text>
</comment>
<evidence type="ECO:0000256" key="2">
    <source>
        <dbReference type="ARBA" id="ARBA00023002"/>
    </source>
</evidence>
<feature type="domain" description="Enoyl reductase (ER)" evidence="3">
    <location>
        <begin position="14"/>
        <end position="322"/>
    </location>
</feature>
<keyword evidence="5" id="KW-1185">Reference proteome</keyword>
<keyword evidence="2" id="KW-0560">Oxidoreductase</keyword>
<dbReference type="CDD" id="cd05286">
    <property type="entry name" value="QOR2"/>
    <property type="match status" value="1"/>
</dbReference>
<keyword evidence="1" id="KW-0521">NADP</keyword>
<dbReference type="Proteomes" id="UP001187221">
    <property type="component" value="Unassembled WGS sequence"/>
</dbReference>
<gene>
    <name evidence="4" type="ORF">NUTIK01_22660</name>
</gene>
<dbReference type="SMART" id="SM00829">
    <property type="entry name" value="PKS_ER"/>
    <property type="match status" value="1"/>
</dbReference>
<dbReference type="PANTHER" id="PTHR48106">
    <property type="entry name" value="QUINONE OXIDOREDUCTASE PIG3-RELATED"/>
    <property type="match status" value="1"/>
</dbReference>
<dbReference type="EMBL" id="BTFW01000001">
    <property type="protein sequence ID" value="GMM61489.1"/>
    <property type="molecule type" value="Genomic_DNA"/>
</dbReference>
<dbReference type="SUPFAM" id="SSF50129">
    <property type="entry name" value="GroES-like"/>
    <property type="match status" value="1"/>
</dbReference>
<organism evidence="4 5">
    <name type="scientific">Novosphingobium pituita</name>
    <dbReference type="NCBI Taxonomy" id="3056842"/>
    <lineage>
        <taxon>Bacteria</taxon>
        <taxon>Pseudomonadati</taxon>
        <taxon>Pseudomonadota</taxon>
        <taxon>Alphaproteobacteria</taxon>
        <taxon>Sphingomonadales</taxon>
        <taxon>Sphingomonadaceae</taxon>
        <taxon>Novosphingobium</taxon>
    </lineage>
</organism>
<protein>
    <submittedName>
        <fullName evidence="4">Quinone oxidoreductase</fullName>
    </submittedName>
</protein>
<evidence type="ECO:0000256" key="1">
    <source>
        <dbReference type="ARBA" id="ARBA00022857"/>
    </source>
</evidence>
<name>A0ABQ6PA62_9SPHN</name>
<dbReference type="Gene3D" id="3.90.180.10">
    <property type="entry name" value="Medium-chain alcohol dehydrogenases, catalytic domain"/>
    <property type="match status" value="1"/>
</dbReference>